<dbReference type="CDD" id="cd06261">
    <property type="entry name" value="TM_PBP2"/>
    <property type="match status" value="1"/>
</dbReference>
<reference evidence="10" key="1">
    <citation type="journal article" date="2019" name="Int. J. Syst. Evol. Microbiol.">
        <title>The Global Catalogue of Microorganisms (GCM) 10K type strain sequencing project: providing services to taxonomists for standard genome sequencing and annotation.</title>
        <authorList>
            <consortium name="The Broad Institute Genomics Platform"/>
            <consortium name="The Broad Institute Genome Sequencing Center for Infectious Disease"/>
            <person name="Wu L."/>
            <person name="Ma J."/>
        </authorList>
    </citation>
    <scope>NUCLEOTIDE SEQUENCE [LARGE SCALE GENOMIC DNA]</scope>
    <source>
        <strain evidence="10">CCUG 52478</strain>
    </source>
</reference>
<evidence type="ECO:0000256" key="3">
    <source>
        <dbReference type="ARBA" id="ARBA00022475"/>
    </source>
</evidence>
<feature type="transmembrane region" description="Helical" evidence="7">
    <location>
        <begin position="28"/>
        <end position="57"/>
    </location>
</feature>
<feature type="transmembrane region" description="Helical" evidence="7">
    <location>
        <begin position="161"/>
        <end position="178"/>
    </location>
</feature>
<dbReference type="Gene3D" id="1.10.3720.10">
    <property type="entry name" value="MetI-like"/>
    <property type="match status" value="1"/>
</dbReference>
<organism evidence="9 10">
    <name type="scientific">Nocardioides ginsengisoli</name>
    <dbReference type="NCBI Taxonomy" id="363868"/>
    <lineage>
        <taxon>Bacteria</taxon>
        <taxon>Bacillati</taxon>
        <taxon>Actinomycetota</taxon>
        <taxon>Actinomycetes</taxon>
        <taxon>Propionibacteriales</taxon>
        <taxon>Nocardioidaceae</taxon>
        <taxon>Nocardioides</taxon>
    </lineage>
</organism>
<gene>
    <name evidence="9" type="ORF">ACFQ3F_05955</name>
</gene>
<keyword evidence="3" id="KW-1003">Cell membrane</keyword>
<evidence type="ECO:0000256" key="7">
    <source>
        <dbReference type="RuleBase" id="RU363032"/>
    </source>
</evidence>
<proteinExistence type="inferred from homology"/>
<dbReference type="EMBL" id="JBHTLX010000008">
    <property type="protein sequence ID" value="MFD1247325.1"/>
    <property type="molecule type" value="Genomic_DNA"/>
</dbReference>
<evidence type="ECO:0000256" key="1">
    <source>
        <dbReference type="ARBA" id="ARBA00004651"/>
    </source>
</evidence>
<name>A0ABW3VYV9_9ACTN</name>
<dbReference type="Proteomes" id="UP001597229">
    <property type="component" value="Unassembled WGS sequence"/>
</dbReference>
<feature type="transmembrane region" description="Helical" evidence="7">
    <location>
        <begin position="135"/>
        <end position="155"/>
    </location>
</feature>
<dbReference type="InterPro" id="IPR035906">
    <property type="entry name" value="MetI-like_sf"/>
</dbReference>
<dbReference type="PANTHER" id="PTHR43386">
    <property type="entry name" value="OLIGOPEPTIDE TRANSPORT SYSTEM PERMEASE PROTEIN APPC"/>
    <property type="match status" value="1"/>
</dbReference>
<dbReference type="PANTHER" id="PTHR43386:SF1">
    <property type="entry name" value="D,D-DIPEPTIDE TRANSPORT SYSTEM PERMEASE PROTEIN DDPC-RELATED"/>
    <property type="match status" value="1"/>
</dbReference>
<feature type="transmembrane region" description="Helical" evidence="7">
    <location>
        <begin position="268"/>
        <end position="286"/>
    </location>
</feature>
<comment type="similarity">
    <text evidence="7">Belongs to the binding-protein-dependent transport system permease family.</text>
</comment>
<feature type="transmembrane region" description="Helical" evidence="7">
    <location>
        <begin position="216"/>
        <end position="240"/>
    </location>
</feature>
<sequence>MSALTTNPATAATAATGRLRPRTRLRSAAGLLGVPGLLAVGFLVLVAVVAVAAPLLAPADPNFPAPLEAYASPSGAHLMGTDALGRDLLSRLMYGARVAILASVAIIALSTVVGTAVALVSAWVGGVVDAFVSRVLDILFAVPGIIFALAAVSVMGPGPTGVVLGLTLGYTPYVARVVRGATLREVRMDYVDAAWLQGRSGVAICLRHLLPNLRPLIIAQAVSSLGFALIDLSALSFLGLGVQPPAADWGLTMRAGLDSALRGHVGEAVSAGLCLGLLVASVIVLGDRLSKQAEERA</sequence>
<dbReference type="Pfam" id="PF00528">
    <property type="entry name" value="BPD_transp_1"/>
    <property type="match status" value="1"/>
</dbReference>
<protein>
    <submittedName>
        <fullName evidence="9">ABC transporter permease</fullName>
    </submittedName>
</protein>
<evidence type="ECO:0000313" key="10">
    <source>
        <dbReference type="Proteomes" id="UP001597229"/>
    </source>
</evidence>
<dbReference type="PROSITE" id="PS50928">
    <property type="entry name" value="ABC_TM1"/>
    <property type="match status" value="1"/>
</dbReference>
<dbReference type="SUPFAM" id="SSF161098">
    <property type="entry name" value="MetI-like"/>
    <property type="match status" value="1"/>
</dbReference>
<evidence type="ECO:0000259" key="8">
    <source>
        <dbReference type="PROSITE" id="PS50928"/>
    </source>
</evidence>
<feature type="transmembrane region" description="Helical" evidence="7">
    <location>
        <begin position="98"/>
        <end position="123"/>
    </location>
</feature>
<dbReference type="RefSeq" id="WP_367921440.1">
    <property type="nucleotide sequence ID" value="NZ_BAABAC010000042.1"/>
</dbReference>
<keyword evidence="4 7" id="KW-0812">Transmembrane</keyword>
<evidence type="ECO:0000256" key="4">
    <source>
        <dbReference type="ARBA" id="ARBA00022692"/>
    </source>
</evidence>
<evidence type="ECO:0000256" key="2">
    <source>
        <dbReference type="ARBA" id="ARBA00022448"/>
    </source>
</evidence>
<keyword evidence="10" id="KW-1185">Reference proteome</keyword>
<keyword evidence="5 7" id="KW-1133">Transmembrane helix</keyword>
<dbReference type="InterPro" id="IPR000515">
    <property type="entry name" value="MetI-like"/>
</dbReference>
<accession>A0ABW3VYV9</accession>
<comment type="caution">
    <text evidence="9">The sequence shown here is derived from an EMBL/GenBank/DDBJ whole genome shotgun (WGS) entry which is preliminary data.</text>
</comment>
<feature type="domain" description="ABC transmembrane type-1" evidence="8">
    <location>
        <begin position="96"/>
        <end position="286"/>
    </location>
</feature>
<evidence type="ECO:0000313" key="9">
    <source>
        <dbReference type="EMBL" id="MFD1247325.1"/>
    </source>
</evidence>
<comment type="subcellular location">
    <subcellularLocation>
        <location evidence="1 7">Cell membrane</location>
        <topology evidence="1 7">Multi-pass membrane protein</topology>
    </subcellularLocation>
</comment>
<keyword evidence="2 7" id="KW-0813">Transport</keyword>
<dbReference type="InterPro" id="IPR050366">
    <property type="entry name" value="BP-dependent_transpt_permease"/>
</dbReference>
<evidence type="ECO:0000256" key="5">
    <source>
        <dbReference type="ARBA" id="ARBA00022989"/>
    </source>
</evidence>
<keyword evidence="6 7" id="KW-0472">Membrane</keyword>
<evidence type="ECO:0000256" key="6">
    <source>
        <dbReference type="ARBA" id="ARBA00023136"/>
    </source>
</evidence>